<gene>
    <name evidence="7" type="primary">PARPA_01803.1 scaffold 1595</name>
</gene>
<dbReference type="GO" id="GO:0005634">
    <property type="term" value="C:nucleus"/>
    <property type="evidence" value="ECO:0007669"/>
    <property type="project" value="UniProtKB-SubCell"/>
</dbReference>
<dbReference type="CDD" id="cd00067">
    <property type="entry name" value="GAL4"/>
    <property type="match status" value="1"/>
</dbReference>
<sequence>MDSALNNKSRSSSISNDNNSAIATTIKKKSSRACAPCRKRKVKCNGLLPCDRCSRTDATCVYDKPQQKKDAPKPTADSHEPRLRALEKILRQISNLLEISDPNPPLYSNANQINIPPAPHKLFVHSTGQGLYVPDNPLRTDSAVNHANNPSSYIPEQPLQQQQPTSALRENLLSIYFQFVDPLIPILHRPSFLQQLRAGKVNDLLLNAIYCVSSRWDLAMPSSVGEEPRGWVYYQKAVHLLDQQGEPKLSTIQAVFLLLKYNEHVRRPGFSWRTRYYFQMIVRMSKDLGLSRNIAATTDQIVDMERRKRTFWGVYCYDVMMSVENGSLPSFSNVDCSVDIPHVLQDEAQEGDKIIHFILLIKIMRTQSDIIEFLHIKHYKKMAVHWNQDKQFHKLSNELATTISLITSTAKFPQKENMCYTVCFLYLASCFATILLYRHVADQSEHCLEAALNIKTITELILECNAFEDMYCSMRGIQQIVHFLSAAVTVFKEQEAAMAYNSTLGLAQKLASISPVTEVIGSNRVKRGGESLQASVRNLQIHVQQPQQYQMTNTNASGTYQFIDQHQQQQQQQQQRQQQQQQQQQGYGSPMELVEQQSIPTQQQSLLGFLLYNEDVL</sequence>
<dbReference type="GO" id="GO:0003677">
    <property type="term" value="F:DNA binding"/>
    <property type="evidence" value="ECO:0007669"/>
    <property type="project" value="UniProtKB-KW"/>
</dbReference>
<dbReference type="GO" id="GO:0006351">
    <property type="term" value="P:DNA-templated transcription"/>
    <property type="evidence" value="ECO:0007669"/>
    <property type="project" value="InterPro"/>
</dbReference>
<reference evidence="7 8" key="1">
    <citation type="submission" date="2014-09" db="EMBL/GenBank/DDBJ databases">
        <authorList>
            <person name="Ellenberger Sabrina"/>
        </authorList>
    </citation>
    <scope>NUCLEOTIDE SEQUENCE [LARGE SCALE GENOMIC DNA]</scope>
    <source>
        <strain evidence="7 8">CBS 412.66</strain>
    </source>
</reference>
<dbReference type="PANTHER" id="PTHR46910">
    <property type="entry name" value="TRANSCRIPTION FACTOR PDR1"/>
    <property type="match status" value="1"/>
</dbReference>
<evidence type="ECO:0000256" key="3">
    <source>
        <dbReference type="ARBA" id="ARBA00023125"/>
    </source>
</evidence>
<organism evidence="7 8">
    <name type="scientific">Parasitella parasitica</name>
    <dbReference type="NCBI Taxonomy" id="35722"/>
    <lineage>
        <taxon>Eukaryota</taxon>
        <taxon>Fungi</taxon>
        <taxon>Fungi incertae sedis</taxon>
        <taxon>Mucoromycota</taxon>
        <taxon>Mucoromycotina</taxon>
        <taxon>Mucoromycetes</taxon>
        <taxon>Mucorales</taxon>
        <taxon>Mucorineae</taxon>
        <taxon>Mucoraceae</taxon>
        <taxon>Parasitella</taxon>
    </lineage>
</organism>
<dbReference type="EMBL" id="LN719586">
    <property type="protein sequence ID" value="CEP08482.1"/>
    <property type="molecule type" value="Genomic_DNA"/>
</dbReference>
<dbReference type="InterPro" id="IPR050987">
    <property type="entry name" value="AtrR-like"/>
</dbReference>
<evidence type="ECO:0000313" key="7">
    <source>
        <dbReference type="EMBL" id="CEP08482.1"/>
    </source>
</evidence>
<feature type="compositionally biased region" description="Low complexity" evidence="5">
    <location>
        <begin position="565"/>
        <end position="585"/>
    </location>
</feature>
<dbReference type="GO" id="GO:0008270">
    <property type="term" value="F:zinc ion binding"/>
    <property type="evidence" value="ECO:0007669"/>
    <property type="project" value="InterPro"/>
</dbReference>
<keyword evidence="8" id="KW-1185">Reference proteome</keyword>
<dbReference type="AlphaFoldDB" id="A0A0B7MTR0"/>
<dbReference type="Proteomes" id="UP000054107">
    <property type="component" value="Unassembled WGS sequence"/>
</dbReference>
<keyword evidence="2" id="KW-0479">Metal-binding</keyword>
<dbReference type="SUPFAM" id="SSF57701">
    <property type="entry name" value="Zn2/Cys6 DNA-binding domain"/>
    <property type="match status" value="1"/>
</dbReference>
<dbReference type="CDD" id="cd12148">
    <property type="entry name" value="fungal_TF_MHR"/>
    <property type="match status" value="1"/>
</dbReference>
<evidence type="ECO:0000256" key="1">
    <source>
        <dbReference type="ARBA" id="ARBA00004123"/>
    </source>
</evidence>
<evidence type="ECO:0000256" key="2">
    <source>
        <dbReference type="ARBA" id="ARBA00022723"/>
    </source>
</evidence>
<evidence type="ECO:0000259" key="6">
    <source>
        <dbReference type="PROSITE" id="PS50048"/>
    </source>
</evidence>
<evidence type="ECO:0000256" key="5">
    <source>
        <dbReference type="SAM" id="MobiDB-lite"/>
    </source>
</evidence>
<dbReference type="Pfam" id="PF00172">
    <property type="entry name" value="Zn_clus"/>
    <property type="match status" value="1"/>
</dbReference>
<dbReference type="InterPro" id="IPR007219">
    <property type="entry name" value="XnlR_reg_dom"/>
</dbReference>
<dbReference type="GO" id="GO:0000981">
    <property type="term" value="F:DNA-binding transcription factor activity, RNA polymerase II-specific"/>
    <property type="evidence" value="ECO:0007669"/>
    <property type="project" value="InterPro"/>
</dbReference>
<evidence type="ECO:0000256" key="4">
    <source>
        <dbReference type="ARBA" id="ARBA00023242"/>
    </source>
</evidence>
<protein>
    <recommendedName>
        <fullName evidence="6">Zn(2)-C6 fungal-type domain-containing protein</fullName>
    </recommendedName>
</protein>
<feature type="region of interest" description="Disordered" evidence="5">
    <location>
        <begin position="564"/>
        <end position="592"/>
    </location>
</feature>
<evidence type="ECO:0000313" key="8">
    <source>
        <dbReference type="Proteomes" id="UP000054107"/>
    </source>
</evidence>
<dbReference type="InterPro" id="IPR036864">
    <property type="entry name" value="Zn2-C6_fun-type_DNA-bd_sf"/>
</dbReference>
<feature type="domain" description="Zn(2)-C6 fungal-type" evidence="6">
    <location>
        <begin position="33"/>
        <end position="62"/>
    </location>
</feature>
<proteinExistence type="predicted"/>
<keyword evidence="4" id="KW-0539">Nucleus</keyword>
<dbReference type="Gene3D" id="4.10.240.10">
    <property type="entry name" value="Zn(2)-C6 fungal-type DNA-binding domain"/>
    <property type="match status" value="1"/>
</dbReference>
<dbReference type="OrthoDB" id="2283631at2759"/>
<comment type="subcellular location">
    <subcellularLocation>
        <location evidence="1">Nucleus</location>
    </subcellularLocation>
</comment>
<dbReference type="InterPro" id="IPR001138">
    <property type="entry name" value="Zn2Cys6_DnaBD"/>
</dbReference>
<dbReference type="PROSITE" id="PS00463">
    <property type="entry name" value="ZN2_CY6_FUNGAL_1"/>
    <property type="match status" value="1"/>
</dbReference>
<accession>A0A0B7MTR0</accession>
<feature type="compositionally biased region" description="Low complexity" evidence="5">
    <location>
        <begin position="1"/>
        <end position="20"/>
    </location>
</feature>
<dbReference type="SMART" id="SM00906">
    <property type="entry name" value="Fungal_trans"/>
    <property type="match status" value="1"/>
</dbReference>
<keyword evidence="3" id="KW-0238">DNA-binding</keyword>
<dbReference type="PROSITE" id="PS50048">
    <property type="entry name" value="ZN2_CY6_FUNGAL_2"/>
    <property type="match status" value="1"/>
</dbReference>
<dbReference type="STRING" id="35722.A0A0B7MTR0"/>
<feature type="region of interest" description="Disordered" evidence="5">
    <location>
        <begin position="1"/>
        <end position="22"/>
    </location>
</feature>
<dbReference type="Pfam" id="PF04082">
    <property type="entry name" value="Fungal_trans"/>
    <property type="match status" value="1"/>
</dbReference>
<dbReference type="SMART" id="SM00066">
    <property type="entry name" value="GAL4"/>
    <property type="match status" value="1"/>
</dbReference>
<name>A0A0B7MTR0_9FUNG</name>
<dbReference type="PANTHER" id="PTHR46910:SF3">
    <property type="entry name" value="HALOTOLERANCE PROTEIN 9-RELATED"/>
    <property type="match status" value="1"/>
</dbReference>